<dbReference type="InterPro" id="IPR037143">
    <property type="entry name" value="4-PPantetheinyl_Trfase_dom_sf"/>
</dbReference>
<dbReference type="RefSeq" id="WP_158894291.1">
    <property type="nucleotide sequence ID" value="NZ_BBNO01000002.1"/>
</dbReference>
<protein>
    <submittedName>
        <fullName evidence="2">Uncharacterized protein</fullName>
    </submittedName>
</protein>
<dbReference type="GO" id="GO:0000287">
    <property type="term" value="F:magnesium ion binding"/>
    <property type="evidence" value="ECO:0007669"/>
    <property type="project" value="InterPro"/>
</dbReference>
<dbReference type="OrthoDB" id="4212856at2"/>
<dbReference type="GO" id="GO:0008897">
    <property type="term" value="F:holo-[acyl-carrier-protein] synthase activity"/>
    <property type="evidence" value="ECO:0007669"/>
    <property type="project" value="InterPro"/>
</dbReference>
<comment type="caution">
    <text evidence="2">The sequence shown here is derived from an EMBL/GenBank/DDBJ whole genome shotgun (WGS) entry which is preliminary data.</text>
</comment>
<evidence type="ECO:0000313" key="3">
    <source>
        <dbReference type="Proteomes" id="UP000048965"/>
    </source>
</evidence>
<dbReference type="AlphaFoldDB" id="A0A0P4R508"/>
<gene>
    <name evidence="2" type="ORF">TPA0598_02_06240</name>
</gene>
<reference evidence="3" key="1">
    <citation type="submission" date="2014-09" db="EMBL/GenBank/DDBJ databases">
        <title>Whole genome shotgun sequence of Streptomyces sp. NBRC 110027.</title>
        <authorList>
            <person name="Komaki H."/>
            <person name="Ichikawa N."/>
            <person name="Katano-Makiyama Y."/>
            <person name="Hosoyama A."/>
            <person name="Hashimoto M."/>
            <person name="Uohara A."/>
            <person name="Kitahashi Y."/>
            <person name="Ohji S."/>
            <person name="Kimura A."/>
            <person name="Yamazoe A."/>
            <person name="Igarashi Y."/>
            <person name="Fujita N."/>
        </authorList>
    </citation>
    <scope>NUCLEOTIDE SEQUENCE [LARGE SCALE GENOMIC DNA]</scope>
    <source>
        <strain evidence="3">NBRC 110027</strain>
    </source>
</reference>
<evidence type="ECO:0000313" key="2">
    <source>
        <dbReference type="EMBL" id="GAO07385.1"/>
    </source>
</evidence>
<dbReference type="Gene3D" id="3.90.470.20">
    <property type="entry name" value="4'-phosphopantetheinyl transferase domain"/>
    <property type="match status" value="1"/>
</dbReference>
<keyword evidence="3" id="KW-1185">Reference proteome</keyword>
<accession>A0A0P4R508</accession>
<name>A0A0P4R508_9ACTN</name>
<evidence type="ECO:0000256" key="1">
    <source>
        <dbReference type="SAM" id="MobiDB-lite"/>
    </source>
</evidence>
<dbReference type="Proteomes" id="UP000048965">
    <property type="component" value="Unassembled WGS sequence"/>
</dbReference>
<dbReference type="SUPFAM" id="SSF56214">
    <property type="entry name" value="4'-phosphopantetheinyl transferase"/>
    <property type="match status" value="1"/>
</dbReference>
<reference evidence="2 3" key="2">
    <citation type="journal article" date="2015" name="Stand. Genomic Sci.">
        <title>Draft genome sequence of marine-derived Streptomyces sp. TP-A0598, a producer of anti-MRSA antibiotic lydicamycins.</title>
        <authorList>
            <person name="Komaki H."/>
            <person name="Ichikawa N."/>
            <person name="Hosoyama A."/>
            <person name="Fujita N."/>
            <person name="Igarashi Y."/>
        </authorList>
    </citation>
    <scope>NUCLEOTIDE SEQUENCE [LARGE SCALE GENOMIC DNA]</scope>
    <source>
        <strain evidence="2 3">NBRC 110027</strain>
    </source>
</reference>
<dbReference type="EMBL" id="BBNO01000002">
    <property type="protein sequence ID" value="GAO07385.1"/>
    <property type="molecule type" value="Genomic_DNA"/>
</dbReference>
<sequence length="251" mass="25861">METNAALLELCPQSLDQGVVAPRPQPGRARPVPLAPAPGHPDPVATPVPVFVVPVGPAAAAHGSGTGLSPDDCAGLNGHSRATLDGAAGRRLRDRLPGQVSAAMAAAGHWELYGTRGLLVVACGDDARRMGFSVESVRPETSPPYTPYEVLTAHETGLVAGCPAAGRDRLVTRFWVRKDAALQAVGRGLSLAPERIEAGFPGDHGTVRVPGFHGGEVLVSVRNFAVSPAYECAVAVPESLALTPAFCYSAG</sequence>
<organism evidence="2 3">
    <name type="scientific">Streptomyces lydicamycinicus</name>
    <dbReference type="NCBI Taxonomy" id="1546107"/>
    <lineage>
        <taxon>Bacteria</taxon>
        <taxon>Bacillati</taxon>
        <taxon>Actinomycetota</taxon>
        <taxon>Actinomycetes</taxon>
        <taxon>Kitasatosporales</taxon>
        <taxon>Streptomycetaceae</taxon>
        <taxon>Streptomyces</taxon>
    </lineage>
</organism>
<proteinExistence type="predicted"/>
<feature type="region of interest" description="Disordered" evidence="1">
    <location>
        <begin position="17"/>
        <end position="41"/>
    </location>
</feature>